<evidence type="ECO:0000313" key="1">
    <source>
        <dbReference type="EMBL" id="MFH6771783.1"/>
    </source>
</evidence>
<dbReference type="RefSeq" id="WP_344740963.1">
    <property type="nucleotide sequence ID" value="NZ_BAABAY010000002.1"/>
</dbReference>
<organism evidence="1 2">
    <name type="scientific">Gaetbulibacter aestuarii</name>
    <dbReference type="NCBI Taxonomy" id="1502358"/>
    <lineage>
        <taxon>Bacteria</taxon>
        <taxon>Pseudomonadati</taxon>
        <taxon>Bacteroidota</taxon>
        <taxon>Flavobacteriia</taxon>
        <taxon>Flavobacteriales</taxon>
        <taxon>Flavobacteriaceae</taxon>
        <taxon>Gaetbulibacter</taxon>
    </lineage>
</organism>
<dbReference type="EMBL" id="JBAWKB010000002">
    <property type="protein sequence ID" value="MFH6771783.1"/>
    <property type="molecule type" value="Genomic_DNA"/>
</dbReference>
<accession>A0ABW7MY80</accession>
<dbReference type="PROSITE" id="PS51257">
    <property type="entry name" value="PROKAR_LIPOPROTEIN"/>
    <property type="match status" value="1"/>
</dbReference>
<sequence>MKNLLYMALFTFILSGCKQKETQKEPESMPTVAEKIAKANGLDTWSHVKEIDFTFAGARHWQWYPKTNDITYTQDTVTVSYNRAVVDSTTMPIDRAFINDKFWLLVPFQLVWDKSATISDPKKTTAPISKKEINEITITYPNDGGGYTPGDAYDIYYDDDYMIREWAYRKGNQPEPSLLNTFENYQEFNGIKIALEHKKAEGDWNLKFSDVKVILD</sequence>
<keyword evidence="2" id="KW-1185">Reference proteome</keyword>
<comment type="caution">
    <text evidence="1">The sequence shown here is derived from an EMBL/GenBank/DDBJ whole genome shotgun (WGS) entry which is preliminary data.</text>
</comment>
<dbReference type="Proteomes" id="UP001610100">
    <property type="component" value="Unassembled WGS sequence"/>
</dbReference>
<protein>
    <recommendedName>
        <fullName evidence="3">Lipoprotein</fullName>
    </recommendedName>
</protein>
<evidence type="ECO:0000313" key="2">
    <source>
        <dbReference type="Proteomes" id="UP001610100"/>
    </source>
</evidence>
<gene>
    <name evidence="1" type="ORF">V8G58_07530</name>
</gene>
<evidence type="ECO:0008006" key="3">
    <source>
        <dbReference type="Google" id="ProtNLM"/>
    </source>
</evidence>
<name>A0ABW7MY80_9FLAO</name>
<proteinExistence type="predicted"/>
<reference evidence="1 2" key="1">
    <citation type="submission" date="2024-02" db="EMBL/GenBank/DDBJ databases">
        <title>A Gaetbulibacter species isolated from tidal flats and genomic insights of their niches.</title>
        <authorList>
            <person name="Ye Y."/>
        </authorList>
    </citation>
    <scope>NUCLEOTIDE SEQUENCE [LARGE SCALE GENOMIC DNA]</scope>
    <source>
        <strain evidence="1 2">KYW382</strain>
    </source>
</reference>